<dbReference type="Pfam" id="PF00089">
    <property type="entry name" value="Trypsin"/>
    <property type="match status" value="1"/>
</dbReference>
<gene>
    <name evidence="4" type="ORF">SCF082_LOCUS10476</name>
</gene>
<dbReference type="InterPro" id="IPR043504">
    <property type="entry name" value="Peptidase_S1_PA_chymotrypsin"/>
</dbReference>
<evidence type="ECO:0000256" key="1">
    <source>
        <dbReference type="ARBA" id="ARBA00023157"/>
    </source>
</evidence>
<dbReference type="CDD" id="cd00190">
    <property type="entry name" value="Tryp_SPc"/>
    <property type="match status" value="1"/>
</dbReference>
<accession>A0ABP0J6J0</accession>
<dbReference type="PRINTS" id="PR00722">
    <property type="entry name" value="CHYMOTRYPSIN"/>
</dbReference>
<evidence type="ECO:0000256" key="2">
    <source>
        <dbReference type="SAM" id="SignalP"/>
    </source>
</evidence>
<dbReference type="Proteomes" id="UP001642464">
    <property type="component" value="Unassembled WGS sequence"/>
</dbReference>
<dbReference type="EMBL" id="CAXAMM010006129">
    <property type="protein sequence ID" value="CAK9009936.1"/>
    <property type="molecule type" value="Genomic_DNA"/>
</dbReference>
<dbReference type="InterPro" id="IPR018114">
    <property type="entry name" value="TRYPSIN_HIS"/>
</dbReference>
<feature type="domain" description="Peptidase S1" evidence="3">
    <location>
        <begin position="45"/>
        <end position="216"/>
    </location>
</feature>
<dbReference type="PANTHER" id="PTHR24252:SF11">
    <property type="entry name" value="ATRIAL NATRIURETIC PEPTIDE-CONVERTING ENZYME ISOFORM X1"/>
    <property type="match status" value="1"/>
</dbReference>
<keyword evidence="5" id="KW-1185">Reference proteome</keyword>
<dbReference type="InterPro" id="IPR009003">
    <property type="entry name" value="Peptidase_S1_PA"/>
</dbReference>
<evidence type="ECO:0000313" key="4">
    <source>
        <dbReference type="EMBL" id="CAK9009936.1"/>
    </source>
</evidence>
<dbReference type="InterPro" id="IPR001314">
    <property type="entry name" value="Peptidase_S1A"/>
</dbReference>
<dbReference type="PANTHER" id="PTHR24252">
    <property type="entry name" value="ACROSIN-RELATED"/>
    <property type="match status" value="1"/>
</dbReference>
<reference evidence="4 5" key="1">
    <citation type="submission" date="2024-02" db="EMBL/GenBank/DDBJ databases">
        <authorList>
            <person name="Chen Y."/>
            <person name="Shah S."/>
            <person name="Dougan E. K."/>
            <person name="Thang M."/>
            <person name="Chan C."/>
        </authorList>
    </citation>
    <scope>NUCLEOTIDE SEQUENCE [LARGE SCALE GENOMIC DNA]</scope>
</reference>
<dbReference type="PROSITE" id="PS50240">
    <property type="entry name" value="TRYPSIN_DOM"/>
    <property type="match status" value="1"/>
</dbReference>
<sequence length="216" mass="23891">MCRLTPSALLLPALLAALLPAPLQADLKTLDWARCGVKGHAKRRIVNGKDAEECVWRWQVSINSNSYGQFCGGTLIGESWVLTAAHCVASVKSHCAVRNLRIRAGAHVRRQDMSHDDHTVERQVTKVFVHPLYQKNVKHDYDFALLKLDKAVPLNRCIGTACLPSENRCGEVETGCSITGWGTLNSQGRTPEVLQEAPVKVFPTEACEKNYSKTKD</sequence>
<name>A0ABP0J6J0_9DINO</name>
<evidence type="ECO:0000313" key="5">
    <source>
        <dbReference type="Proteomes" id="UP001642464"/>
    </source>
</evidence>
<dbReference type="SMART" id="SM00020">
    <property type="entry name" value="Tryp_SPc"/>
    <property type="match status" value="1"/>
</dbReference>
<protein>
    <submittedName>
        <fullName evidence="4">Chymotrypsin-like elastase family member 2A (Elastase-2) (Elastase-2A)</fullName>
    </submittedName>
</protein>
<proteinExistence type="predicted"/>
<dbReference type="PROSITE" id="PS00134">
    <property type="entry name" value="TRYPSIN_HIS"/>
    <property type="match status" value="1"/>
</dbReference>
<comment type="caution">
    <text evidence="4">The sequence shown here is derived from an EMBL/GenBank/DDBJ whole genome shotgun (WGS) entry which is preliminary data.</text>
</comment>
<feature type="chain" id="PRO_5046885339" evidence="2">
    <location>
        <begin position="26"/>
        <end position="216"/>
    </location>
</feature>
<feature type="non-terminal residue" evidence="4">
    <location>
        <position position="216"/>
    </location>
</feature>
<organism evidence="4 5">
    <name type="scientific">Durusdinium trenchii</name>
    <dbReference type="NCBI Taxonomy" id="1381693"/>
    <lineage>
        <taxon>Eukaryota</taxon>
        <taxon>Sar</taxon>
        <taxon>Alveolata</taxon>
        <taxon>Dinophyceae</taxon>
        <taxon>Suessiales</taxon>
        <taxon>Symbiodiniaceae</taxon>
        <taxon>Durusdinium</taxon>
    </lineage>
</organism>
<dbReference type="InterPro" id="IPR001254">
    <property type="entry name" value="Trypsin_dom"/>
</dbReference>
<dbReference type="Gene3D" id="2.40.10.10">
    <property type="entry name" value="Trypsin-like serine proteases"/>
    <property type="match status" value="1"/>
</dbReference>
<keyword evidence="1" id="KW-1015">Disulfide bond</keyword>
<dbReference type="SUPFAM" id="SSF50494">
    <property type="entry name" value="Trypsin-like serine proteases"/>
    <property type="match status" value="1"/>
</dbReference>
<feature type="signal peptide" evidence="2">
    <location>
        <begin position="1"/>
        <end position="25"/>
    </location>
</feature>
<evidence type="ECO:0000259" key="3">
    <source>
        <dbReference type="PROSITE" id="PS50240"/>
    </source>
</evidence>
<keyword evidence="2" id="KW-0732">Signal</keyword>